<accession>C9LAS4</accession>
<organism evidence="1 2">
    <name type="scientific">Blautia hansenii DSM 20583</name>
    <dbReference type="NCBI Taxonomy" id="537007"/>
    <lineage>
        <taxon>Bacteria</taxon>
        <taxon>Bacillati</taxon>
        <taxon>Bacillota</taxon>
        <taxon>Clostridia</taxon>
        <taxon>Lachnospirales</taxon>
        <taxon>Lachnospiraceae</taxon>
        <taxon>Blautia</taxon>
    </lineage>
</organism>
<proteinExistence type="predicted"/>
<dbReference type="STRING" id="537007.BLAHAN_06527"/>
<evidence type="ECO:0000313" key="2">
    <source>
        <dbReference type="Proteomes" id="UP000003755"/>
    </source>
</evidence>
<sequence>MLITFILVTKDKNTNEYETSRLIGVRFAKILNFCDGMDFEVKNNYPLPLKEV</sequence>
<dbReference type="HOGENOM" id="CLU_3077286_0_0_9"/>
<keyword evidence="2" id="KW-1185">Reference proteome</keyword>
<name>C9LAS4_BLAHA</name>
<comment type="caution">
    <text evidence="1">The sequence shown here is derived from an EMBL/GenBank/DDBJ whole genome shotgun (WGS) entry which is preliminary data.</text>
</comment>
<reference evidence="1" key="1">
    <citation type="submission" date="2009-09" db="EMBL/GenBank/DDBJ databases">
        <authorList>
            <person name="Weinstock G."/>
            <person name="Sodergren E."/>
            <person name="Clifton S."/>
            <person name="Fulton L."/>
            <person name="Fulton B."/>
            <person name="Courtney L."/>
            <person name="Fronick C."/>
            <person name="Harrison M."/>
            <person name="Strong C."/>
            <person name="Farmer C."/>
            <person name="Delahaunty K."/>
            <person name="Markovic C."/>
            <person name="Hall O."/>
            <person name="Minx P."/>
            <person name="Tomlinson C."/>
            <person name="Mitreva M."/>
            <person name="Nelson J."/>
            <person name="Hou S."/>
            <person name="Wollam A."/>
            <person name="Pepin K.H."/>
            <person name="Johnson M."/>
            <person name="Bhonagiri V."/>
            <person name="Nash W.E."/>
            <person name="Warren W."/>
            <person name="Chinwalla A."/>
            <person name="Mardis E.R."/>
            <person name="Wilson R.K."/>
        </authorList>
    </citation>
    <scope>NUCLEOTIDE SEQUENCE [LARGE SCALE GENOMIC DNA]</scope>
    <source>
        <strain evidence="1">DSM 20583</strain>
    </source>
</reference>
<evidence type="ECO:0000313" key="1">
    <source>
        <dbReference type="EMBL" id="EEX20798.1"/>
    </source>
</evidence>
<dbReference type="AlphaFoldDB" id="C9LAS4"/>
<gene>
    <name evidence="1" type="ORF">BLAHAN_06527</name>
</gene>
<dbReference type="EMBL" id="ABYU02000036">
    <property type="protein sequence ID" value="EEX20798.1"/>
    <property type="molecule type" value="Genomic_DNA"/>
</dbReference>
<protein>
    <submittedName>
        <fullName evidence="1">Uncharacterized protein</fullName>
    </submittedName>
</protein>
<dbReference type="Proteomes" id="UP000003755">
    <property type="component" value="Unassembled WGS sequence"/>
</dbReference>